<dbReference type="InterPro" id="IPR043129">
    <property type="entry name" value="ATPase_NBD"/>
</dbReference>
<evidence type="ECO:0000313" key="2">
    <source>
        <dbReference type="Proteomes" id="UP000813461"/>
    </source>
</evidence>
<gene>
    <name evidence="1" type="ORF">FB567DRAFT_18034</name>
</gene>
<dbReference type="GO" id="GO:0006040">
    <property type="term" value="P:amino sugar metabolic process"/>
    <property type="evidence" value="ECO:0007669"/>
    <property type="project" value="InterPro"/>
</dbReference>
<protein>
    <submittedName>
        <fullName evidence="1">Uncharacterized protein</fullName>
    </submittedName>
</protein>
<dbReference type="PANTHER" id="PTHR30605:SF0">
    <property type="entry name" value="ANHYDRO-N-ACETYLMURAMIC ACID KINASE"/>
    <property type="match status" value="1"/>
</dbReference>
<name>A0A8K0RHF0_9PLEO</name>
<evidence type="ECO:0000313" key="1">
    <source>
        <dbReference type="EMBL" id="KAH7095015.1"/>
    </source>
</evidence>
<comment type="caution">
    <text evidence="1">The sequence shown here is derived from an EMBL/GenBank/DDBJ whole genome shotgun (WGS) entry which is preliminary data.</text>
</comment>
<proteinExistence type="predicted"/>
<dbReference type="GO" id="GO:0016773">
    <property type="term" value="F:phosphotransferase activity, alcohol group as acceptor"/>
    <property type="evidence" value="ECO:0007669"/>
    <property type="project" value="InterPro"/>
</dbReference>
<sequence length="471" mass="52384">MRRTDSAMDTSELTREPITQQEQVVKDELDLRVLGLRSGSGLNELNFALVRYRQGSPDTHLSVELLKHGEIAVPPAIRTPILNLLREAQSKPAFLTRINAQIGQMFSGGIKTFCQNHDIEVSDIDFVGTYTPPLGRFYYPPAAKAEHHPLGWNTIINSDTGLTTVFDFVVIERAVARTHISPVAFVDRLYLRHPKRFRACINIDELANISFVSPSSKDGARATISRDCGPGSLLIDYAMRYCTSNDHGEDHEGNFSANGKVNQAIVDRFLDSHDYLRKGPPLNIAREMFGDHEAQRLVDECLFSSMSEADTVATITRITAQNILKQYHRLLDLFFPRGHKVDELFISGPSARNSNIIDYLEAELPESIITKPLDDIGIPGDANEAVCYAHLALETVLGQVTLPSRTQNPNSSAPTSQSPLYDAVYGRIVHGEKWDQLADRVQRFSQGKPLHVNQDVRVTGDLTADIGRLGL</sequence>
<organism evidence="1 2">
    <name type="scientific">Paraphoma chrysanthemicola</name>
    <dbReference type="NCBI Taxonomy" id="798071"/>
    <lineage>
        <taxon>Eukaryota</taxon>
        <taxon>Fungi</taxon>
        <taxon>Dikarya</taxon>
        <taxon>Ascomycota</taxon>
        <taxon>Pezizomycotina</taxon>
        <taxon>Dothideomycetes</taxon>
        <taxon>Pleosporomycetidae</taxon>
        <taxon>Pleosporales</taxon>
        <taxon>Pleosporineae</taxon>
        <taxon>Phaeosphaeriaceae</taxon>
        <taxon>Paraphoma</taxon>
    </lineage>
</organism>
<dbReference type="PANTHER" id="PTHR30605">
    <property type="entry name" value="ANHYDRO-N-ACETYLMURAMIC ACID KINASE"/>
    <property type="match status" value="1"/>
</dbReference>
<dbReference type="OrthoDB" id="5427593at2759"/>
<dbReference type="AlphaFoldDB" id="A0A8K0RHF0"/>
<accession>A0A8K0RHF0</accession>
<reference evidence="1" key="1">
    <citation type="journal article" date="2021" name="Nat. Commun.">
        <title>Genetic determinants of endophytism in the Arabidopsis root mycobiome.</title>
        <authorList>
            <person name="Mesny F."/>
            <person name="Miyauchi S."/>
            <person name="Thiergart T."/>
            <person name="Pickel B."/>
            <person name="Atanasova L."/>
            <person name="Karlsson M."/>
            <person name="Huettel B."/>
            <person name="Barry K.W."/>
            <person name="Haridas S."/>
            <person name="Chen C."/>
            <person name="Bauer D."/>
            <person name="Andreopoulos W."/>
            <person name="Pangilinan J."/>
            <person name="LaButti K."/>
            <person name="Riley R."/>
            <person name="Lipzen A."/>
            <person name="Clum A."/>
            <person name="Drula E."/>
            <person name="Henrissat B."/>
            <person name="Kohler A."/>
            <person name="Grigoriev I.V."/>
            <person name="Martin F.M."/>
            <person name="Hacquard S."/>
        </authorList>
    </citation>
    <scope>NUCLEOTIDE SEQUENCE</scope>
    <source>
        <strain evidence="1">MPI-SDFR-AT-0120</strain>
    </source>
</reference>
<dbReference type="SUPFAM" id="SSF53067">
    <property type="entry name" value="Actin-like ATPase domain"/>
    <property type="match status" value="1"/>
</dbReference>
<keyword evidence="2" id="KW-1185">Reference proteome</keyword>
<dbReference type="GO" id="GO:0009254">
    <property type="term" value="P:peptidoglycan turnover"/>
    <property type="evidence" value="ECO:0007669"/>
    <property type="project" value="InterPro"/>
</dbReference>
<dbReference type="Pfam" id="PF03702">
    <property type="entry name" value="AnmK"/>
    <property type="match status" value="1"/>
</dbReference>
<dbReference type="InterPro" id="IPR005338">
    <property type="entry name" value="Anhydro_N_Ac-Mur_kinase"/>
</dbReference>
<dbReference type="GO" id="GO:0005524">
    <property type="term" value="F:ATP binding"/>
    <property type="evidence" value="ECO:0007669"/>
    <property type="project" value="InterPro"/>
</dbReference>
<dbReference type="EMBL" id="JAGMVJ010000001">
    <property type="protein sequence ID" value="KAH7095015.1"/>
    <property type="molecule type" value="Genomic_DNA"/>
</dbReference>
<dbReference type="Proteomes" id="UP000813461">
    <property type="component" value="Unassembled WGS sequence"/>
</dbReference>
<dbReference type="Gene3D" id="3.30.420.40">
    <property type="match status" value="2"/>
</dbReference>